<comment type="caution">
    <text evidence="2">The sequence shown here is derived from an EMBL/GenBank/DDBJ whole genome shotgun (WGS) entry which is preliminary data.</text>
</comment>
<protein>
    <submittedName>
        <fullName evidence="2">Uncharacterized protein</fullName>
    </submittedName>
</protein>
<dbReference type="OrthoDB" id="3574450at2"/>
<keyword evidence="1" id="KW-0472">Membrane</keyword>
<keyword evidence="1" id="KW-1133">Transmembrane helix</keyword>
<feature type="transmembrane region" description="Helical" evidence="1">
    <location>
        <begin position="82"/>
        <end position="100"/>
    </location>
</feature>
<accession>A0A4S8P957</accession>
<dbReference type="Proteomes" id="UP000305792">
    <property type="component" value="Unassembled WGS sequence"/>
</dbReference>
<dbReference type="AlphaFoldDB" id="A0A4S8P957"/>
<dbReference type="EMBL" id="STGX01000013">
    <property type="protein sequence ID" value="THV26770.1"/>
    <property type="molecule type" value="Genomic_DNA"/>
</dbReference>
<feature type="transmembrane region" description="Helical" evidence="1">
    <location>
        <begin position="53"/>
        <end position="75"/>
    </location>
</feature>
<dbReference type="Pfam" id="PF20064">
    <property type="entry name" value="DUF6463"/>
    <property type="match status" value="1"/>
</dbReference>
<evidence type="ECO:0000256" key="1">
    <source>
        <dbReference type="SAM" id="Phobius"/>
    </source>
</evidence>
<organism evidence="2 3">
    <name type="scientific">Glycomyces paridis</name>
    <dbReference type="NCBI Taxonomy" id="2126555"/>
    <lineage>
        <taxon>Bacteria</taxon>
        <taxon>Bacillati</taxon>
        <taxon>Actinomycetota</taxon>
        <taxon>Actinomycetes</taxon>
        <taxon>Glycomycetales</taxon>
        <taxon>Glycomycetaceae</taxon>
        <taxon>Glycomyces</taxon>
    </lineage>
</organism>
<evidence type="ECO:0000313" key="2">
    <source>
        <dbReference type="EMBL" id="THV26770.1"/>
    </source>
</evidence>
<keyword evidence="3" id="KW-1185">Reference proteome</keyword>
<evidence type="ECO:0000313" key="3">
    <source>
        <dbReference type="Proteomes" id="UP000305792"/>
    </source>
</evidence>
<keyword evidence="1" id="KW-0812">Transmembrane</keyword>
<proteinExistence type="predicted"/>
<name>A0A4S8P957_9ACTN</name>
<sequence>MIAWAGRIFTVLGAAHLLLGLALLAPSHARTWFTGGLWMPEGTLAQMGPASGAFWMTFGSFGAPLLVLGLTVLWLRRKGITPPAFIGWTVGAWSVAAGLVFEPAPWIAVTVAAGLLVAGTRRAARTPSPAPQ</sequence>
<dbReference type="InterPro" id="IPR045590">
    <property type="entry name" value="DUF6463"/>
</dbReference>
<dbReference type="RefSeq" id="WP_136530966.1">
    <property type="nucleotide sequence ID" value="NZ_STGX01000013.1"/>
</dbReference>
<gene>
    <name evidence="2" type="ORF">E9998_17445</name>
</gene>
<reference evidence="2 3" key="1">
    <citation type="journal article" date="2018" name="Int. J. Syst. Evol. Microbiol.">
        <title>Glycomyces paridis sp. nov., isolated from the medicinal plant Paris polyphylla.</title>
        <authorList>
            <person name="Fang X.M."/>
            <person name="Bai J.L."/>
            <person name="Su J."/>
            <person name="Zhao L.L."/>
            <person name="Liu H.Y."/>
            <person name="Ma B.P."/>
            <person name="Zhang Y.Q."/>
            <person name="Yu L.Y."/>
        </authorList>
    </citation>
    <scope>NUCLEOTIDE SEQUENCE [LARGE SCALE GENOMIC DNA]</scope>
    <source>
        <strain evidence="2 3">CPCC 204357</strain>
    </source>
</reference>